<evidence type="ECO:0000256" key="1">
    <source>
        <dbReference type="SAM" id="MobiDB-lite"/>
    </source>
</evidence>
<feature type="region of interest" description="Disordered" evidence="1">
    <location>
        <begin position="1"/>
        <end position="287"/>
    </location>
</feature>
<accession>K0SSZ1</accession>
<dbReference type="Proteomes" id="UP000266841">
    <property type="component" value="Unassembled WGS sequence"/>
</dbReference>
<comment type="caution">
    <text evidence="3">The sequence shown here is derived from an EMBL/GenBank/DDBJ whole genome shotgun (WGS) entry which is preliminary data.</text>
</comment>
<dbReference type="InterPro" id="IPR028083">
    <property type="entry name" value="Spt6_acidic_N_dom"/>
</dbReference>
<dbReference type="Pfam" id="PF14632">
    <property type="entry name" value="SPT6_acidic"/>
    <property type="match status" value="1"/>
</dbReference>
<protein>
    <recommendedName>
        <fullName evidence="2">Spt6 acidic N-terminal domain-containing protein</fullName>
    </recommendedName>
</protein>
<evidence type="ECO:0000259" key="2">
    <source>
        <dbReference type="Pfam" id="PF14632"/>
    </source>
</evidence>
<reference evidence="3 4" key="1">
    <citation type="journal article" date="2012" name="Genome Biol.">
        <title>Genome and low-iron response of an oceanic diatom adapted to chronic iron limitation.</title>
        <authorList>
            <person name="Lommer M."/>
            <person name="Specht M."/>
            <person name="Roy A.S."/>
            <person name="Kraemer L."/>
            <person name="Andreson R."/>
            <person name="Gutowska M.A."/>
            <person name="Wolf J."/>
            <person name="Bergner S.V."/>
            <person name="Schilhabel M.B."/>
            <person name="Klostermeier U.C."/>
            <person name="Beiko R.G."/>
            <person name="Rosenstiel P."/>
            <person name="Hippler M."/>
            <person name="Laroche J."/>
        </authorList>
    </citation>
    <scope>NUCLEOTIDE SEQUENCE [LARGE SCALE GENOMIC DNA]</scope>
    <source>
        <strain evidence="3 4">CCMP1005</strain>
    </source>
</reference>
<feature type="compositionally biased region" description="Basic and acidic residues" evidence="1">
    <location>
        <begin position="263"/>
        <end position="277"/>
    </location>
</feature>
<name>K0SSZ1_THAOC</name>
<keyword evidence="4" id="KW-1185">Reference proteome</keyword>
<feature type="compositionally biased region" description="Acidic residues" evidence="1">
    <location>
        <begin position="172"/>
        <end position="181"/>
    </location>
</feature>
<sequence>MEPPDFGDSSSDSDSDDEGLVEEVSAPGPSPGQAKKKRKKPGSAKKGKDGKSKGPPPPKKKRKEGGLIDDAAVESGDEDGDDDDDERARFRACPASGHSQLSHARDSTPEITIFVSASTRLTPNLSLPFPPPTAPKIQDGDEDNNDYERDGFVVGEDEAIEVGKKAAKGALEDSDSEDEDEGPRPGGRRRYARDTDVLDEDDLDLIAESRGLPTKRSRADEEERLSAGGPASSNNKGRVQARNSQELSQSLFTGDTDDEDDEARVIRERTKPSKASEYDEDGLDDFI</sequence>
<feature type="compositionally biased region" description="Acidic residues" evidence="1">
    <location>
        <begin position="11"/>
        <end position="21"/>
    </location>
</feature>
<feature type="domain" description="Spt6 acidic N-terminal" evidence="2">
    <location>
        <begin position="138"/>
        <end position="225"/>
    </location>
</feature>
<gene>
    <name evidence="3" type="ORF">THAOC_15188</name>
</gene>
<dbReference type="EMBL" id="AGNL01017631">
    <property type="protein sequence ID" value="EJK64111.1"/>
    <property type="molecule type" value="Genomic_DNA"/>
</dbReference>
<feature type="compositionally biased region" description="Basic residues" evidence="1">
    <location>
        <begin position="34"/>
        <end position="45"/>
    </location>
</feature>
<feature type="compositionally biased region" description="Acidic residues" evidence="1">
    <location>
        <begin position="71"/>
        <end position="85"/>
    </location>
</feature>
<feature type="non-terminal residue" evidence="3">
    <location>
        <position position="287"/>
    </location>
</feature>
<dbReference type="AlphaFoldDB" id="K0SSZ1"/>
<feature type="compositionally biased region" description="Polar residues" evidence="1">
    <location>
        <begin position="115"/>
        <end position="125"/>
    </location>
</feature>
<proteinExistence type="predicted"/>
<organism evidence="3 4">
    <name type="scientific">Thalassiosira oceanica</name>
    <name type="common">Marine diatom</name>
    <dbReference type="NCBI Taxonomy" id="159749"/>
    <lineage>
        <taxon>Eukaryota</taxon>
        <taxon>Sar</taxon>
        <taxon>Stramenopiles</taxon>
        <taxon>Ochrophyta</taxon>
        <taxon>Bacillariophyta</taxon>
        <taxon>Coscinodiscophyceae</taxon>
        <taxon>Thalassiosirophycidae</taxon>
        <taxon>Thalassiosirales</taxon>
        <taxon>Thalassiosiraceae</taxon>
        <taxon>Thalassiosira</taxon>
    </lineage>
</organism>
<feature type="compositionally biased region" description="Polar residues" evidence="1">
    <location>
        <begin position="231"/>
        <end position="253"/>
    </location>
</feature>
<evidence type="ECO:0000313" key="3">
    <source>
        <dbReference type="EMBL" id="EJK64111.1"/>
    </source>
</evidence>
<feature type="compositionally biased region" description="Acidic residues" evidence="1">
    <location>
        <begin position="278"/>
        <end position="287"/>
    </location>
</feature>
<evidence type="ECO:0000313" key="4">
    <source>
        <dbReference type="Proteomes" id="UP000266841"/>
    </source>
</evidence>